<evidence type="ECO:0000313" key="9">
    <source>
        <dbReference type="Proteomes" id="UP000035540"/>
    </source>
</evidence>
<dbReference type="GO" id="GO:0016020">
    <property type="term" value="C:membrane"/>
    <property type="evidence" value="ECO:0007669"/>
    <property type="project" value="UniProtKB-SubCell"/>
</dbReference>
<reference evidence="9" key="2">
    <citation type="submission" date="2015-05" db="EMBL/GenBank/DDBJ databases">
        <title>Complete genome sequence of Corynebacterium testudinoris DSM 44614, recovered from necrotic lesions in the mouth of a tortoise.</title>
        <authorList>
            <person name="Ruckert C."/>
            <person name="Albersmeier A."/>
            <person name="Winkler A."/>
            <person name="Tauch A."/>
        </authorList>
    </citation>
    <scope>NUCLEOTIDE SEQUENCE [LARGE SCALE GENOMIC DNA]</scope>
    <source>
        <strain evidence="9">DSM 44614</strain>
    </source>
</reference>
<keyword evidence="2 6" id="KW-0812">Transmembrane</keyword>
<comment type="subcellular location">
    <subcellularLocation>
        <location evidence="1">Membrane</location>
        <topology evidence="1">Multi-pass membrane protein</topology>
    </subcellularLocation>
</comment>
<dbReference type="GO" id="GO:0017004">
    <property type="term" value="P:cytochrome complex assembly"/>
    <property type="evidence" value="ECO:0007669"/>
    <property type="project" value="UniProtKB-KW"/>
</dbReference>
<dbReference type="PATRIC" id="fig|136857.5.peg.339"/>
<organism evidence="8 9">
    <name type="scientific">Corynebacterium testudinoris</name>
    <dbReference type="NCBI Taxonomy" id="136857"/>
    <lineage>
        <taxon>Bacteria</taxon>
        <taxon>Bacillati</taxon>
        <taxon>Actinomycetota</taxon>
        <taxon>Actinomycetes</taxon>
        <taxon>Mycobacteriales</taxon>
        <taxon>Corynebacteriaceae</taxon>
        <taxon>Corynebacterium</taxon>
    </lineage>
</organism>
<dbReference type="STRING" id="136857.CTEST_01720"/>
<accession>A0A0G3H7J1</accession>
<evidence type="ECO:0000256" key="5">
    <source>
        <dbReference type="ARBA" id="ARBA00023136"/>
    </source>
</evidence>
<reference evidence="8 9" key="1">
    <citation type="journal article" date="2015" name="Genome Announc.">
        <title>Complete Genome Sequence of the Type Strain Corynebacterium testudinoris DSM 44614, Recovered from Necrotic Lesions in the Mouth of a Tortoise.</title>
        <authorList>
            <person name="Ruckert C."/>
            <person name="Kriete M."/>
            <person name="Jaenicke S."/>
            <person name="Winkler A."/>
            <person name="Tauch A."/>
        </authorList>
    </citation>
    <scope>NUCLEOTIDE SEQUENCE [LARGE SCALE GENOMIC DNA]</scope>
    <source>
        <strain evidence="8 9">DSM 44614</strain>
    </source>
</reference>
<dbReference type="KEGG" id="cted:CTEST_01720"/>
<evidence type="ECO:0000256" key="2">
    <source>
        <dbReference type="ARBA" id="ARBA00022692"/>
    </source>
</evidence>
<dbReference type="PANTHER" id="PTHR31566">
    <property type="entry name" value="CYTOCHROME C BIOGENESIS PROTEIN CCS1, CHLOROPLASTIC"/>
    <property type="match status" value="1"/>
</dbReference>
<name>A0A0G3H7J1_9CORY</name>
<evidence type="ECO:0000256" key="1">
    <source>
        <dbReference type="ARBA" id="ARBA00004141"/>
    </source>
</evidence>
<keyword evidence="5 6" id="KW-0472">Membrane</keyword>
<keyword evidence="3" id="KW-0201">Cytochrome c-type biogenesis</keyword>
<feature type="transmembrane region" description="Helical" evidence="6">
    <location>
        <begin position="73"/>
        <end position="92"/>
    </location>
</feature>
<sequence length="548" mass="61338">MRIVVTYLNKAWHWLTSMRTALVLLFLLAIAAIPGALLPQRSLNEENVTEYIANNGRLAEIYDKLQLFDVFSSVWFVAIFVLLTISLVGCILPRTWDHWKAMNTPPTRAPKNLHRLPLHATGVSDKPLDEVATDARRLLKKWHVSEYQPSEDRAGAFSLAAERGYGREVANLLFHLGLVGMLITIAAGRLVYYEGQVIVVTESGNYETPEITQNTEFCNTSTANFDSFRAGALFDGTGLTTFCFDAHDFSADYLPNGQAEMFTSNISWAAGDDILTPKDQWEDYQLKVNHPLRIEGDRIYLQGHGYAPSFTVTWPDGESRTQTIQWRPDDPTFFLSSGVMRFDPPAGMYPDLYERRQNQIAIQGLFAPTAQWDGEQGELLTSQYPAMRDPAVAIDIYRGDAGLDTGRAQSIFSLDPSLMHSGQLQKIERVNLSQGDSVTLDDGTVVTFDGASEFANYQISRDPFQPWVLVTATIMLASLVGSLVIKRRRIWVRLRPADDGTTLVELGGLARTDRAGWGSEFEAIHRELLGLPDPDELDDEDGLYDDRD</sequence>
<dbReference type="Pfam" id="PF05140">
    <property type="entry name" value="ResB"/>
    <property type="match status" value="1"/>
</dbReference>
<dbReference type="EMBL" id="CP011545">
    <property type="protein sequence ID" value="AKK07803.1"/>
    <property type="molecule type" value="Genomic_DNA"/>
</dbReference>
<protein>
    <submittedName>
        <fullName evidence="8">Cytochrome C biosynthesis protein ResB</fullName>
    </submittedName>
</protein>
<evidence type="ECO:0000313" key="8">
    <source>
        <dbReference type="EMBL" id="AKK07803.1"/>
    </source>
</evidence>
<evidence type="ECO:0000256" key="4">
    <source>
        <dbReference type="ARBA" id="ARBA00022989"/>
    </source>
</evidence>
<feature type="domain" description="ResB-like" evidence="7">
    <location>
        <begin position="18"/>
        <end position="522"/>
    </location>
</feature>
<evidence type="ECO:0000256" key="3">
    <source>
        <dbReference type="ARBA" id="ARBA00022748"/>
    </source>
</evidence>
<dbReference type="RefSeq" id="WP_047252265.1">
    <property type="nucleotide sequence ID" value="NZ_CP011545.1"/>
</dbReference>
<feature type="transmembrane region" description="Helical" evidence="6">
    <location>
        <begin position="464"/>
        <end position="485"/>
    </location>
</feature>
<dbReference type="AlphaFoldDB" id="A0A0G3H7J1"/>
<keyword evidence="9" id="KW-1185">Reference proteome</keyword>
<proteinExistence type="predicted"/>
<dbReference type="InterPro" id="IPR007816">
    <property type="entry name" value="ResB-like_domain"/>
</dbReference>
<feature type="transmembrane region" description="Helical" evidence="6">
    <location>
        <begin position="172"/>
        <end position="192"/>
    </location>
</feature>
<dbReference type="OrthoDB" id="3949537at2"/>
<dbReference type="Proteomes" id="UP000035540">
    <property type="component" value="Chromosome"/>
</dbReference>
<evidence type="ECO:0000259" key="7">
    <source>
        <dbReference type="Pfam" id="PF05140"/>
    </source>
</evidence>
<gene>
    <name evidence="8" type="ORF">CTEST_01720</name>
</gene>
<keyword evidence="4 6" id="KW-1133">Transmembrane helix</keyword>
<dbReference type="InterPro" id="IPR023494">
    <property type="entry name" value="Cyt_c_bgen_Ccs1/CcsB/ResB"/>
</dbReference>
<evidence type="ECO:0000256" key="6">
    <source>
        <dbReference type="SAM" id="Phobius"/>
    </source>
</evidence>
<dbReference type="PANTHER" id="PTHR31566:SF0">
    <property type="entry name" value="CYTOCHROME C BIOGENESIS PROTEIN CCS1, CHLOROPLASTIC"/>
    <property type="match status" value="1"/>
</dbReference>